<keyword evidence="2" id="KW-0539">Nucleus</keyword>
<organism evidence="4">
    <name type="scientific">Physcomitrium patens</name>
    <name type="common">Spreading-leaved earth moss</name>
    <name type="synonym">Physcomitrella patens</name>
    <dbReference type="NCBI Taxonomy" id="3218"/>
    <lineage>
        <taxon>Eukaryota</taxon>
        <taxon>Viridiplantae</taxon>
        <taxon>Streptophyta</taxon>
        <taxon>Embryophyta</taxon>
        <taxon>Bryophyta</taxon>
        <taxon>Bryophytina</taxon>
        <taxon>Bryopsida</taxon>
        <taxon>Funariidae</taxon>
        <taxon>Funariales</taxon>
        <taxon>Funariaceae</taxon>
        <taxon>Physcomitrium</taxon>
    </lineage>
</organism>
<name>A0A2K1JIA8_PHYPA</name>
<dbReference type="PROSITE" id="PS50118">
    <property type="entry name" value="HMG_BOX_2"/>
    <property type="match status" value="1"/>
</dbReference>
<evidence type="ECO:0000313" key="6">
    <source>
        <dbReference type="Proteomes" id="UP000006727"/>
    </source>
</evidence>
<dbReference type="InterPro" id="IPR036910">
    <property type="entry name" value="HMG_box_dom_sf"/>
</dbReference>
<gene>
    <name evidence="4" type="ORF">PHYPA_018694</name>
</gene>
<dbReference type="AlphaFoldDB" id="A0A2K1JIA8"/>
<keyword evidence="1 2" id="KW-0238">DNA-binding</keyword>
<dbReference type="GO" id="GO:0003677">
    <property type="term" value="F:DNA binding"/>
    <property type="evidence" value="ECO:0007669"/>
    <property type="project" value="UniProtKB-UniRule"/>
</dbReference>
<dbReference type="SMART" id="SM00398">
    <property type="entry name" value="HMG"/>
    <property type="match status" value="1"/>
</dbReference>
<feature type="domain" description="HMG box" evidence="3">
    <location>
        <begin position="1"/>
        <end position="61"/>
    </location>
</feature>
<dbReference type="PANTHER" id="PTHR48112:SF22">
    <property type="entry name" value="MITOCHONDRIAL TRANSCRIPTION FACTOR A, ISOFORM B"/>
    <property type="match status" value="1"/>
</dbReference>
<dbReference type="Proteomes" id="UP000006727">
    <property type="component" value="Chromosome 14"/>
</dbReference>
<dbReference type="SUPFAM" id="SSF47095">
    <property type="entry name" value="HMG-box"/>
    <property type="match status" value="1"/>
</dbReference>
<keyword evidence="6" id="KW-1185">Reference proteome</keyword>
<dbReference type="Pfam" id="PF00505">
    <property type="entry name" value="HMG_box"/>
    <property type="match status" value="1"/>
</dbReference>
<dbReference type="EnsemblPlants" id="Pp3c14_18840V3.2">
    <property type="protein sequence ID" value="Pp3c14_18840V3.2"/>
    <property type="gene ID" value="Pp3c14_18840"/>
</dbReference>
<dbReference type="InterPro" id="IPR050342">
    <property type="entry name" value="HMGB"/>
</dbReference>
<evidence type="ECO:0000256" key="1">
    <source>
        <dbReference type="ARBA" id="ARBA00023125"/>
    </source>
</evidence>
<dbReference type="InParanoid" id="A0A2K1JIA8"/>
<dbReference type="EMBL" id="ABEU02000014">
    <property type="protein sequence ID" value="PNR41291.1"/>
    <property type="molecule type" value="Genomic_DNA"/>
</dbReference>
<dbReference type="PRINTS" id="PR00886">
    <property type="entry name" value="HIGHMOBLTY12"/>
</dbReference>
<dbReference type="InterPro" id="IPR009071">
    <property type="entry name" value="HMG_box_dom"/>
</dbReference>
<dbReference type="Gramene" id="Pp3c14_18840V3.1">
    <property type="protein sequence ID" value="Pp3c14_18840V3.1"/>
    <property type="gene ID" value="Pp3c14_18840"/>
</dbReference>
<dbReference type="EnsemblPlants" id="Pp3c14_18840V3.1">
    <property type="protein sequence ID" value="Pp3c14_18840V3.1"/>
    <property type="gene ID" value="Pp3c14_18840"/>
</dbReference>
<proteinExistence type="predicted"/>
<dbReference type="STRING" id="3218.A0A2K1JIA8"/>
<evidence type="ECO:0000313" key="5">
    <source>
        <dbReference type="EnsemblPlants" id="Pp3c14_18840V3.1"/>
    </source>
</evidence>
<feature type="DNA-binding region" description="HMG box" evidence="2">
    <location>
        <begin position="1"/>
        <end position="61"/>
    </location>
</feature>
<reference evidence="5" key="3">
    <citation type="submission" date="2020-12" db="UniProtKB">
        <authorList>
            <consortium name="EnsemblPlants"/>
        </authorList>
    </citation>
    <scope>IDENTIFICATION</scope>
</reference>
<reference evidence="4 6" key="2">
    <citation type="journal article" date="2018" name="Plant J.">
        <title>The Physcomitrella patens chromosome-scale assembly reveals moss genome structure and evolution.</title>
        <authorList>
            <person name="Lang D."/>
            <person name="Ullrich K.K."/>
            <person name="Murat F."/>
            <person name="Fuchs J."/>
            <person name="Jenkins J."/>
            <person name="Haas F.B."/>
            <person name="Piednoel M."/>
            <person name="Gundlach H."/>
            <person name="Van Bel M."/>
            <person name="Meyberg R."/>
            <person name="Vives C."/>
            <person name="Morata J."/>
            <person name="Symeonidi A."/>
            <person name="Hiss M."/>
            <person name="Muchero W."/>
            <person name="Kamisugi Y."/>
            <person name="Saleh O."/>
            <person name="Blanc G."/>
            <person name="Decker E.L."/>
            <person name="van Gessel N."/>
            <person name="Grimwood J."/>
            <person name="Hayes R.D."/>
            <person name="Graham S.W."/>
            <person name="Gunter L.E."/>
            <person name="McDaniel S.F."/>
            <person name="Hoernstein S.N.W."/>
            <person name="Larsson A."/>
            <person name="Li F.W."/>
            <person name="Perroud P.F."/>
            <person name="Phillips J."/>
            <person name="Ranjan P."/>
            <person name="Rokshar D.S."/>
            <person name="Rothfels C.J."/>
            <person name="Schneider L."/>
            <person name="Shu S."/>
            <person name="Stevenson D.W."/>
            <person name="Thummler F."/>
            <person name="Tillich M."/>
            <person name="Villarreal Aguilar J.C."/>
            <person name="Widiez T."/>
            <person name="Wong G.K."/>
            <person name="Wymore A."/>
            <person name="Zhang Y."/>
            <person name="Zimmer A.D."/>
            <person name="Quatrano R.S."/>
            <person name="Mayer K.F.X."/>
            <person name="Goodstein D."/>
            <person name="Casacuberta J.M."/>
            <person name="Vandepoele K."/>
            <person name="Reski R."/>
            <person name="Cuming A.C."/>
            <person name="Tuskan G.A."/>
            <person name="Maumus F."/>
            <person name="Salse J."/>
            <person name="Schmutz J."/>
            <person name="Rensing S.A."/>
        </authorList>
    </citation>
    <scope>NUCLEOTIDE SEQUENCE [LARGE SCALE GENOMIC DNA]</scope>
    <source>
        <strain evidence="5 6">cv. Gransden 2004</strain>
    </source>
</reference>
<dbReference type="Gene3D" id="1.10.30.10">
    <property type="entry name" value="High mobility group box domain"/>
    <property type="match status" value="1"/>
</dbReference>
<protein>
    <recommendedName>
        <fullName evidence="3">HMG box domain-containing protein</fullName>
    </recommendedName>
</protein>
<dbReference type="OMA" id="YQDEMAS"/>
<dbReference type="GO" id="GO:0005634">
    <property type="term" value="C:nucleus"/>
    <property type="evidence" value="ECO:0007669"/>
    <property type="project" value="UniProtKB-UniRule"/>
</dbReference>
<evidence type="ECO:0000259" key="3">
    <source>
        <dbReference type="PROSITE" id="PS50118"/>
    </source>
</evidence>
<reference evidence="4 6" key="1">
    <citation type="journal article" date="2008" name="Science">
        <title>The Physcomitrella genome reveals evolutionary insights into the conquest of land by plants.</title>
        <authorList>
            <person name="Rensing S."/>
            <person name="Lang D."/>
            <person name="Zimmer A."/>
            <person name="Terry A."/>
            <person name="Salamov A."/>
            <person name="Shapiro H."/>
            <person name="Nishiyama T."/>
            <person name="Perroud P.-F."/>
            <person name="Lindquist E."/>
            <person name="Kamisugi Y."/>
            <person name="Tanahashi T."/>
            <person name="Sakakibara K."/>
            <person name="Fujita T."/>
            <person name="Oishi K."/>
            <person name="Shin-I T."/>
            <person name="Kuroki Y."/>
            <person name="Toyoda A."/>
            <person name="Suzuki Y."/>
            <person name="Hashimoto A."/>
            <person name="Yamaguchi K."/>
            <person name="Sugano A."/>
            <person name="Kohara Y."/>
            <person name="Fujiyama A."/>
            <person name="Anterola A."/>
            <person name="Aoki S."/>
            <person name="Ashton N."/>
            <person name="Barbazuk W.B."/>
            <person name="Barker E."/>
            <person name="Bennetzen J."/>
            <person name="Bezanilla M."/>
            <person name="Blankenship R."/>
            <person name="Cho S.H."/>
            <person name="Dutcher S."/>
            <person name="Estelle M."/>
            <person name="Fawcett J.A."/>
            <person name="Gundlach H."/>
            <person name="Hanada K."/>
            <person name="Heyl A."/>
            <person name="Hicks K.A."/>
            <person name="Hugh J."/>
            <person name="Lohr M."/>
            <person name="Mayer K."/>
            <person name="Melkozernov A."/>
            <person name="Murata T."/>
            <person name="Nelson D."/>
            <person name="Pils B."/>
            <person name="Prigge M."/>
            <person name="Reiss B."/>
            <person name="Renner T."/>
            <person name="Rombauts S."/>
            <person name="Rushton P."/>
            <person name="Sanderfoot A."/>
            <person name="Schween G."/>
            <person name="Shiu S.-H."/>
            <person name="Stueber K."/>
            <person name="Theodoulou F.L."/>
            <person name="Tu H."/>
            <person name="Van de Peer Y."/>
            <person name="Verrier P.J."/>
            <person name="Waters E."/>
            <person name="Wood A."/>
            <person name="Yang L."/>
            <person name="Cove D."/>
            <person name="Cuming A."/>
            <person name="Hasebe M."/>
            <person name="Lucas S."/>
            <person name="Mishler D.B."/>
            <person name="Reski R."/>
            <person name="Grigoriev I."/>
            <person name="Quatrano R.S."/>
            <person name="Boore J.L."/>
        </authorList>
    </citation>
    <scope>NUCLEOTIDE SEQUENCE [LARGE SCALE GENOMIC DNA]</scope>
    <source>
        <strain evidence="5 6">cv. Gransden 2004</strain>
    </source>
</reference>
<accession>A0A2K1JIA8</accession>
<evidence type="ECO:0000256" key="2">
    <source>
        <dbReference type="PROSITE-ProRule" id="PRU00267"/>
    </source>
</evidence>
<dbReference type="Gramene" id="Pp3c14_18840V3.2">
    <property type="protein sequence ID" value="Pp3c14_18840V3.2"/>
    <property type="gene ID" value="Pp3c14_18840"/>
</dbReference>
<sequence>MFFCKDQHANVTADNPSIPFTEIGKILGAQWQQMNEKDKKPYIKRSEVDKKRYEKELKRCKLK</sequence>
<dbReference type="PANTHER" id="PTHR48112">
    <property type="entry name" value="HIGH MOBILITY GROUP PROTEIN DSP1"/>
    <property type="match status" value="1"/>
</dbReference>
<dbReference type="PaxDb" id="3218-PP1S34_27V6.1"/>
<evidence type="ECO:0000313" key="4">
    <source>
        <dbReference type="EMBL" id="PNR41291.1"/>
    </source>
</evidence>